<evidence type="ECO:0000313" key="2">
    <source>
        <dbReference type="EMBL" id="KAK7034119.1"/>
    </source>
</evidence>
<name>A0AAW0C674_9AGAR</name>
<evidence type="ECO:0000313" key="3">
    <source>
        <dbReference type="Proteomes" id="UP001362999"/>
    </source>
</evidence>
<gene>
    <name evidence="2" type="ORF">R3P38DRAFT_2913186</name>
</gene>
<feature type="transmembrane region" description="Helical" evidence="1">
    <location>
        <begin position="40"/>
        <end position="63"/>
    </location>
</feature>
<keyword evidence="1" id="KW-0472">Membrane</keyword>
<accession>A0AAW0C674</accession>
<feature type="transmembrane region" description="Helical" evidence="1">
    <location>
        <begin position="12"/>
        <end position="28"/>
    </location>
</feature>
<dbReference type="Proteomes" id="UP001362999">
    <property type="component" value="Unassembled WGS sequence"/>
</dbReference>
<keyword evidence="3" id="KW-1185">Reference proteome</keyword>
<sequence length="67" mass="7900">MCYIALLNCLQWYTLFQFFLPLYCLSQWDSQQLPLVRSRAPYSLIVIFHLFPSGYLSGIIFLCSRSN</sequence>
<protein>
    <submittedName>
        <fullName evidence="2">Uncharacterized protein</fullName>
    </submittedName>
</protein>
<keyword evidence="1" id="KW-0812">Transmembrane</keyword>
<organism evidence="2 3">
    <name type="scientific">Favolaschia claudopus</name>
    <dbReference type="NCBI Taxonomy" id="2862362"/>
    <lineage>
        <taxon>Eukaryota</taxon>
        <taxon>Fungi</taxon>
        <taxon>Dikarya</taxon>
        <taxon>Basidiomycota</taxon>
        <taxon>Agaricomycotina</taxon>
        <taxon>Agaricomycetes</taxon>
        <taxon>Agaricomycetidae</taxon>
        <taxon>Agaricales</taxon>
        <taxon>Marasmiineae</taxon>
        <taxon>Mycenaceae</taxon>
        <taxon>Favolaschia</taxon>
    </lineage>
</organism>
<proteinExistence type="predicted"/>
<dbReference type="AlphaFoldDB" id="A0AAW0C674"/>
<dbReference type="EMBL" id="JAWWNJ010000021">
    <property type="protein sequence ID" value="KAK7034119.1"/>
    <property type="molecule type" value="Genomic_DNA"/>
</dbReference>
<comment type="caution">
    <text evidence="2">The sequence shown here is derived from an EMBL/GenBank/DDBJ whole genome shotgun (WGS) entry which is preliminary data.</text>
</comment>
<evidence type="ECO:0000256" key="1">
    <source>
        <dbReference type="SAM" id="Phobius"/>
    </source>
</evidence>
<keyword evidence="1" id="KW-1133">Transmembrane helix</keyword>
<reference evidence="2 3" key="1">
    <citation type="journal article" date="2024" name="J Genomics">
        <title>Draft genome sequencing and assembly of Favolaschia claudopus CIRM-BRFM 2984 isolated from oak limbs.</title>
        <authorList>
            <person name="Navarro D."/>
            <person name="Drula E."/>
            <person name="Chaduli D."/>
            <person name="Cazenave R."/>
            <person name="Ahrendt S."/>
            <person name="Wang J."/>
            <person name="Lipzen A."/>
            <person name="Daum C."/>
            <person name="Barry K."/>
            <person name="Grigoriev I.V."/>
            <person name="Favel A."/>
            <person name="Rosso M.N."/>
            <person name="Martin F."/>
        </authorList>
    </citation>
    <scope>NUCLEOTIDE SEQUENCE [LARGE SCALE GENOMIC DNA]</scope>
    <source>
        <strain evidence="2 3">CIRM-BRFM 2984</strain>
    </source>
</reference>